<dbReference type="Gene3D" id="3.40.50.10330">
    <property type="entry name" value="Probable inorganic polyphosphate/atp-NAD kinase, domain 1"/>
    <property type="match status" value="1"/>
</dbReference>
<dbReference type="RefSeq" id="WP_095654710.1">
    <property type="nucleotide sequence ID" value="NZ_NPOA01000004.1"/>
</dbReference>
<dbReference type="PANTHER" id="PTHR12358">
    <property type="entry name" value="SPHINGOSINE KINASE"/>
    <property type="match status" value="1"/>
</dbReference>
<keyword evidence="13" id="KW-1185">Reference proteome</keyword>
<dbReference type="InterPro" id="IPR016064">
    <property type="entry name" value="NAD/diacylglycerol_kinase_sf"/>
</dbReference>
<dbReference type="NCBIfam" id="TIGR00147">
    <property type="entry name" value="YegS/Rv2252/BmrU family lipid kinase"/>
    <property type="match status" value="1"/>
</dbReference>
<keyword evidence="5" id="KW-0547">Nucleotide-binding</keyword>
<comment type="cofactor">
    <cofactor evidence="1">
        <name>Mg(2+)</name>
        <dbReference type="ChEBI" id="CHEBI:18420"/>
    </cofactor>
</comment>
<dbReference type="EMBL" id="NPOA01000004">
    <property type="protein sequence ID" value="PAV30108.1"/>
    <property type="molecule type" value="Genomic_DNA"/>
</dbReference>
<dbReference type="GO" id="GO:0016301">
    <property type="term" value="F:kinase activity"/>
    <property type="evidence" value="ECO:0007669"/>
    <property type="project" value="UniProtKB-KW"/>
</dbReference>
<protein>
    <recommendedName>
        <fullName evidence="11">DAGKc domain-containing protein</fullName>
    </recommendedName>
</protein>
<keyword evidence="10" id="KW-1208">Phospholipid metabolism</keyword>
<dbReference type="Pfam" id="PF19279">
    <property type="entry name" value="YegS_C"/>
    <property type="match status" value="1"/>
</dbReference>
<dbReference type="PANTHER" id="PTHR12358:SF54">
    <property type="entry name" value="SPHINGOSINE KINASE RELATED PROTEIN"/>
    <property type="match status" value="1"/>
</dbReference>
<keyword evidence="7" id="KW-0067">ATP-binding</keyword>
<dbReference type="Proteomes" id="UP000218887">
    <property type="component" value="Unassembled WGS sequence"/>
</dbReference>
<evidence type="ECO:0000313" key="12">
    <source>
        <dbReference type="EMBL" id="PAV30108.1"/>
    </source>
</evidence>
<name>A0A2A2IFH0_9BACI</name>
<evidence type="ECO:0000256" key="4">
    <source>
        <dbReference type="ARBA" id="ARBA00022679"/>
    </source>
</evidence>
<keyword evidence="9" id="KW-0594">Phospholipid biosynthesis</keyword>
<dbReference type="InterPro" id="IPR005218">
    <property type="entry name" value="Diacylglycerol/lipid_kinase"/>
</dbReference>
<dbReference type="InterPro" id="IPR001206">
    <property type="entry name" value="Diacylglycerol_kinase_cat_dom"/>
</dbReference>
<organism evidence="12 13">
    <name type="scientific">Virgibacillus profundi</name>
    <dbReference type="NCBI Taxonomy" id="2024555"/>
    <lineage>
        <taxon>Bacteria</taxon>
        <taxon>Bacillati</taxon>
        <taxon>Bacillota</taxon>
        <taxon>Bacilli</taxon>
        <taxon>Bacillales</taxon>
        <taxon>Bacillaceae</taxon>
        <taxon>Virgibacillus</taxon>
    </lineage>
</organism>
<evidence type="ECO:0000256" key="8">
    <source>
        <dbReference type="ARBA" id="ARBA00023098"/>
    </source>
</evidence>
<evidence type="ECO:0000256" key="10">
    <source>
        <dbReference type="ARBA" id="ARBA00023264"/>
    </source>
</evidence>
<evidence type="ECO:0000256" key="7">
    <source>
        <dbReference type="ARBA" id="ARBA00022840"/>
    </source>
</evidence>
<accession>A0A2A2IFH0</accession>
<keyword evidence="6" id="KW-0418">Kinase</keyword>
<dbReference type="SMART" id="SM00046">
    <property type="entry name" value="DAGKc"/>
    <property type="match status" value="1"/>
</dbReference>
<dbReference type="Pfam" id="PF00781">
    <property type="entry name" value="DAGK_cat"/>
    <property type="match status" value="1"/>
</dbReference>
<dbReference type="GO" id="GO:0008654">
    <property type="term" value="P:phospholipid biosynthetic process"/>
    <property type="evidence" value="ECO:0007669"/>
    <property type="project" value="UniProtKB-KW"/>
</dbReference>
<keyword evidence="8" id="KW-0443">Lipid metabolism</keyword>
<evidence type="ECO:0000259" key="11">
    <source>
        <dbReference type="PROSITE" id="PS50146"/>
    </source>
</evidence>
<keyword evidence="3" id="KW-0444">Lipid biosynthesis</keyword>
<reference evidence="12 13" key="1">
    <citation type="submission" date="2017-08" db="EMBL/GenBank/DDBJ databases">
        <title>Virgibacillus indicus sp. nov. and Virgibacillus profoundi sp. nov, two moderately halophilic bacteria isolated from marine sediment by using the Microfluidic Streak Plate.</title>
        <authorList>
            <person name="Xu B."/>
            <person name="Hu B."/>
            <person name="Wang J."/>
            <person name="Zhu Y."/>
            <person name="Huang L."/>
            <person name="Du W."/>
            <person name="Huang Y."/>
        </authorList>
    </citation>
    <scope>NUCLEOTIDE SEQUENCE [LARGE SCALE GENOMIC DNA]</scope>
    <source>
        <strain evidence="12 13">IO3-P3-H5</strain>
    </source>
</reference>
<evidence type="ECO:0000256" key="1">
    <source>
        <dbReference type="ARBA" id="ARBA00001946"/>
    </source>
</evidence>
<comment type="caution">
    <text evidence="12">The sequence shown here is derived from an EMBL/GenBank/DDBJ whole genome shotgun (WGS) entry which is preliminary data.</text>
</comment>
<dbReference type="InterPro" id="IPR050187">
    <property type="entry name" value="Lipid_Phosphate_FormReg"/>
</dbReference>
<sequence>MYIFIVNPSAGNGRARRVFSKLAKSSLYKEIDSTYYYTEYNGHAELLAKQIKENLYKQVTAIIVIGGDGTLHEVINGLENDEIPVSFIPGGSGNDFARGIGMKHKPLDILRDIVTGKKEKSYWLGNYKLDNNAGRIFVNNMGFGFDAEIAKTANESSYKILFNKLHLGTVSYIIALIQVLFKFKPREIKMEINKQKLTIPECWMITISNHPYYGGGMKIIPDAKIQPTRFPVLIIHGISKWKVLALFMTVFTGKHINFKEVKLYEASEVKIFSNEEMYYQVDGQTDTFESVVIRKSSKAIKMMGIEYNKNAGA</sequence>
<dbReference type="SUPFAM" id="SSF111331">
    <property type="entry name" value="NAD kinase/diacylglycerol kinase-like"/>
    <property type="match status" value="1"/>
</dbReference>
<dbReference type="AlphaFoldDB" id="A0A2A2IFH0"/>
<dbReference type="OrthoDB" id="9786026at2"/>
<comment type="similarity">
    <text evidence="2">Belongs to the diacylglycerol/lipid kinase family.</text>
</comment>
<evidence type="ECO:0000313" key="13">
    <source>
        <dbReference type="Proteomes" id="UP000218887"/>
    </source>
</evidence>
<dbReference type="GO" id="GO:0005524">
    <property type="term" value="F:ATP binding"/>
    <property type="evidence" value="ECO:0007669"/>
    <property type="project" value="UniProtKB-KW"/>
</dbReference>
<dbReference type="Gene3D" id="2.60.200.40">
    <property type="match status" value="1"/>
</dbReference>
<evidence type="ECO:0000256" key="3">
    <source>
        <dbReference type="ARBA" id="ARBA00022516"/>
    </source>
</evidence>
<proteinExistence type="inferred from homology"/>
<dbReference type="InterPro" id="IPR017438">
    <property type="entry name" value="ATP-NAD_kinase_N"/>
</dbReference>
<dbReference type="InterPro" id="IPR045540">
    <property type="entry name" value="YegS/DAGK_C"/>
</dbReference>
<evidence type="ECO:0000256" key="5">
    <source>
        <dbReference type="ARBA" id="ARBA00022741"/>
    </source>
</evidence>
<keyword evidence="4" id="KW-0808">Transferase</keyword>
<dbReference type="PROSITE" id="PS50146">
    <property type="entry name" value="DAGK"/>
    <property type="match status" value="1"/>
</dbReference>
<feature type="domain" description="DAGKc" evidence="11">
    <location>
        <begin position="1"/>
        <end position="131"/>
    </location>
</feature>
<gene>
    <name evidence="12" type="ORF">CIL05_06490</name>
</gene>
<evidence type="ECO:0000256" key="9">
    <source>
        <dbReference type="ARBA" id="ARBA00023209"/>
    </source>
</evidence>
<evidence type="ECO:0000256" key="6">
    <source>
        <dbReference type="ARBA" id="ARBA00022777"/>
    </source>
</evidence>
<evidence type="ECO:0000256" key="2">
    <source>
        <dbReference type="ARBA" id="ARBA00005983"/>
    </source>
</evidence>